<dbReference type="GO" id="GO:0046872">
    <property type="term" value="F:metal ion binding"/>
    <property type="evidence" value="ECO:0007669"/>
    <property type="project" value="UniProtKB-KW"/>
</dbReference>
<dbReference type="PROSITE" id="PS01047">
    <property type="entry name" value="HMA_1"/>
    <property type="match status" value="1"/>
</dbReference>
<protein>
    <submittedName>
        <fullName evidence="3">Heavy metal-associated domain containing protein</fullName>
    </submittedName>
</protein>
<evidence type="ECO:0000313" key="4">
    <source>
        <dbReference type="Proteomes" id="UP000032434"/>
    </source>
</evidence>
<dbReference type="CDD" id="cd00371">
    <property type="entry name" value="HMA"/>
    <property type="match status" value="1"/>
</dbReference>
<dbReference type="SUPFAM" id="SSF55008">
    <property type="entry name" value="HMA, heavy metal-associated domain"/>
    <property type="match status" value="1"/>
</dbReference>
<gene>
    <name evidence="3" type="ORF">Aocu_02360</name>
</gene>
<evidence type="ECO:0000259" key="2">
    <source>
        <dbReference type="PROSITE" id="PS50846"/>
    </source>
</evidence>
<keyword evidence="1" id="KW-0479">Metal-binding</keyword>
<dbReference type="InterPro" id="IPR006121">
    <property type="entry name" value="HMA_dom"/>
</dbReference>
<dbReference type="Gene3D" id="3.30.70.100">
    <property type="match status" value="1"/>
</dbReference>
<evidence type="ECO:0000313" key="3">
    <source>
        <dbReference type="EMBL" id="CDR30309.1"/>
    </source>
</evidence>
<dbReference type="RefSeq" id="WP_045748875.1">
    <property type="nucleotide sequence ID" value="NZ_FUZK01000002.1"/>
</dbReference>
<dbReference type="EMBL" id="LK028559">
    <property type="protein sequence ID" value="CDR30309.1"/>
    <property type="molecule type" value="Genomic_DNA"/>
</dbReference>
<dbReference type="InterPro" id="IPR017969">
    <property type="entry name" value="Heavy-metal-associated_CS"/>
</dbReference>
<reference evidence="4" key="1">
    <citation type="submission" date="2014-05" db="EMBL/GenBank/DDBJ databases">
        <authorList>
            <person name="Kube M."/>
        </authorList>
    </citation>
    <scope>NUCLEOTIDE SEQUENCE [LARGE SCALE GENOMIC DNA]</scope>
</reference>
<dbReference type="STRING" id="35623.Aocu_02360"/>
<dbReference type="PROSITE" id="PS50846">
    <property type="entry name" value="HMA_2"/>
    <property type="match status" value="1"/>
</dbReference>
<dbReference type="Proteomes" id="UP000032434">
    <property type="component" value="Chromosome 1"/>
</dbReference>
<dbReference type="Pfam" id="PF00403">
    <property type="entry name" value="HMA"/>
    <property type="match status" value="1"/>
</dbReference>
<dbReference type="PATRIC" id="fig|35623.3.peg.236"/>
<dbReference type="KEGG" id="aoc:Aocu_02360"/>
<dbReference type="InterPro" id="IPR036163">
    <property type="entry name" value="HMA_dom_sf"/>
</dbReference>
<keyword evidence="4" id="KW-1185">Reference proteome</keyword>
<feature type="domain" description="HMA" evidence="2">
    <location>
        <begin position="1"/>
        <end position="67"/>
    </location>
</feature>
<dbReference type="HOGENOM" id="CLU_134973_10_0_14"/>
<dbReference type="OrthoDB" id="7068874at2"/>
<dbReference type="AlphaFoldDB" id="A0A061AA94"/>
<sequence length="68" mass="7630">MEKIFKVETLTCPSCVKRIENGLKKEKGVIDVTVKFNASKVSVVFDETVQNETELKNALNNLGYPVLE</sequence>
<organism evidence="3 4">
    <name type="scientific">Acholeplasma oculi</name>
    <dbReference type="NCBI Taxonomy" id="35623"/>
    <lineage>
        <taxon>Bacteria</taxon>
        <taxon>Bacillati</taxon>
        <taxon>Mycoplasmatota</taxon>
        <taxon>Mollicutes</taxon>
        <taxon>Acholeplasmatales</taxon>
        <taxon>Acholeplasmataceae</taxon>
        <taxon>Acholeplasma</taxon>
    </lineage>
</organism>
<proteinExistence type="predicted"/>
<dbReference type="InParanoid" id="A0A061AA94"/>
<accession>A0A061AA94</accession>
<dbReference type="FunFam" id="3.30.70.100:FF:000001">
    <property type="entry name" value="ATPase copper transporting beta"/>
    <property type="match status" value="1"/>
</dbReference>
<evidence type="ECO:0000256" key="1">
    <source>
        <dbReference type="ARBA" id="ARBA00022723"/>
    </source>
</evidence>
<name>A0A061AA94_9MOLU</name>